<dbReference type="EMBL" id="CALTRL010004162">
    <property type="protein sequence ID" value="CAH7682599.1"/>
    <property type="molecule type" value="Genomic_DNA"/>
</dbReference>
<dbReference type="AlphaFoldDB" id="A0AAV0B937"/>
<gene>
    <name evidence="1" type="ORF">PPACK8108_LOCUS15585</name>
</gene>
<proteinExistence type="predicted"/>
<keyword evidence="2" id="KW-1185">Reference proteome</keyword>
<accession>A0AAV0B937</accession>
<name>A0AAV0B937_PHAPC</name>
<dbReference type="Proteomes" id="UP001153365">
    <property type="component" value="Unassembled WGS sequence"/>
</dbReference>
<sequence length="137" mass="15261">MSDIPAVLILSSNFDITSMIIFPNLMNSYTQIASKWITVELAQEGDMEAKRQLKEEQAEAKHQANALPVWILQTRSSLNYPMAFCLSTQPLQPAPTAVRMQKTPNLMLILPDYRHPTKKAKVGFAGSAATSPKMLKN</sequence>
<reference evidence="1" key="1">
    <citation type="submission" date="2022-06" db="EMBL/GenBank/DDBJ databases">
        <authorList>
            <consortium name="SYNGENTA / RWTH Aachen University"/>
        </authorList>
    </citation>
    <scope>NUCLEOTIDE SEQUENCE</scope>
</reference>
<evidence type="ECO:0000313" key="1">
    <source>
        <dbReference type="EMBL" id="CAH7682599.1"/>
    </source>
</evidence>
<evidence type="ECO:0000313" key="2">
    <source>
        <dbReference type="Proteomes" id="UP001153365"/>
    </source>
</evidence>
<organism evidence="1 2">
    <name type="scientific">Phakopsora pachyrhizi</name>
    <name type="common">Asian soybean rust disease fungus</name>
    <dbReference type="NCBI Taxonomy" id="170000"/>
    <lineage>
        <taxon>Eukaryota</taxon>
        <taxon>Fungi</taxon>
        <taxon>Dikarya</taxon>
        <taxon>Basidiomycota</taxon>
        <taxon>Pucciniomycotina</taxon>
        <taxon>Pucciniomycetes</taxon>
        <taxon>Pucciniales</taxon>
        <taxon>Phakopsoraceae</taxon>
        <taxon>Phakopsora</taxon>
    </lineage>
</organism>
<protein>
    <submittedName>
        <fullName evidence="1">Uncharacterized protein</fullName>
    </submittedName>
</protein>
<comment type="caution">
    <text evidence="1">The sequence shown here is derived from an EMBL/GenBank/DDBJ whole genome shotgun (WGS) entry which is preliminary data.</text>
</comment>